<dbReference type="Gene3D" id="3.40.630.10">
    <property type="entry name" value="Zn peptidases"/>
    <property type="match status" value="2"/>
</dbReference>
<dbReference type="PANTHER" id="PTHR30575">
    <property type="entry name" value="PEPTIDASE M20"/>
    <property type="match status" value="1"/>
</dbReference>
<dbReference type="Gene3D" id="3.30.70.360">
    <property type="match status" value="1"/>
</dbReference>
<dbReference type="InterPro" id="IPR036264">
    <property type="entry name" value="Bact_exopeptidase_dim_dom"/>
</dbReference>
<dbReference type="AlphaFoldDB" id="A0A4V4HAH3"/>
<dbReference type="InterPro" id="IPR052030">
    <property type="entry name" value="Peptidase_M20/M20A_hydrolases"/>
</dbReference>
<gene>
    <name evidence="1" type="ORF">K435DRAFT_974807</name>
</gene>
<organism evidence="1 2">
    <name type="scientific">Dendrothele bispora (strain CBS 962.96)</name>
    <dbReference type="NCBI Taxonomy" id="1314807"/>
    <lineage>
        <taxon>Eukaryota</taxon>
        <taxon>Fungi</taxon>
        <taxon>Dikarya</taxon>
        <taxon>Basidiomycota</taxon>
        <taxon>Agaricomycotina</taxon>
        <taxon>Agaricomycetes</taxon>
        <taxon>Agaricomycetidae</taxon>
        <taxon>Agaricales</taxon>
        <taxon>Agaricales incertae sedis</taxon>
        <taxon>Dendrothele</taxon>
    </lineage>
</organism>
<keyword evidence="2" id="KW-1185">Reference proteome</keyword>
<proteinExistence type="predicted"/>
<dbReference type="EMBL" id="ML182032">
    <property type="protein sequence ID" value="THU75495.1"/>
    <property type="molecule type" value="Genomic_DNA"/>
</dbReference>
<dbReference type="GO" id="GO:0016805">
    <property type="term" value="F:dipeptidase activity"/>
    <property type="evidence" value="ECO:0007669"/>
    <property type="project" value="TreeGrafter"/>
</dbReference>
<protein>
    <submittedName>
        <fullName evidence="1">Uncharacterized protein</fullName>
    </submittedName>
</protein>
<dbReference type="Proteomes" id="UP000297245">
    <property type="component" value="Unassembled WGS sequence"/>
</dbReference>
<dbReference type="SUPFAM" id="SSF55031">
    <property type="entry name" value="Bacterial exopeptidase dimerisation domain"/>
    <property type="match status" value="1"/>
</dbReference>
<sequence>MSLLVFCPALRMDALVGIGHACGRNLIAIAGVATACAIKAVLEQFDLAGKVQLLGIPGLKNVSSRPRSKSVHLSQQLAVKEFDAEYFGHIAHAALSPREGINALDAAVLAYNNVNALCQQLKRNIRVHGVSEGKDWVTNSE</sequence>
<dbReference type="SUPFAM" id="SSF53187">
    <property type="entry name" value="Zn-dependent exopeptidases"/>
    <property type="match status" value="1"/>
</dbReference>
<reference evidence="1 2" key="1">
    <citation type="journal article" date="2019" name="Nat. Ecol. Evol.">
        <title>Megaphylogeny resolves global patterns of mushroom evolution.</title>
        <authorList>
            <person name="Varga T."/>
            <person name="Krizsan K."/>
            <person name="Foldi C."/>
            <person name="Dima B."/>
            <person name="Sanchez-Garcia M."/>
            <person name="Sanchez-Ramirez S."/>
            <person name="Szollosi G.J."/>
            <person name="Szarkandi J.G."/>
            <person name="Papp V."/>
            <person name="Albert L."/>
            <person name="Andreopoulos W."/>
            <person name="Angelini C."/>
            <person name="Antonin V."/>
            <person name="Barry K.W."/>
            <person name="Bougher N.L."/>
            <person name="Buchanan P."/>
            <person name="Buyck B."/>
            <person name="Bense V."/>
            <person name="Catcheside P."/>
            <person name="Chovatia M."/>
            <person name="Cooper J."/>
            <person name="Damon W."/>
            <person name="Desjardin D."/>
            <person name="Finy P."/>
            <person name="Geml J."/>
            <person name="Haridas S."/>
            <person name="Hughes K."/>
            <person name="Justo A."/>
            <person name="Karasinski D."/>
            <person name="Kautmanova I."/>
            <person name="Kiss B."/>
            <person name="Kocsube S."/>
            <person name="Kotiranta H."/>
            <person name="LaButti K.M."/>
            <person name="Lechner B.E."/>
            <person name="Liimatainen K."/>
            <person name="Lipzen A."/>
            <person name="Lukacs Z."/>
            <person name="Mihaltcheva S."/>
            <person name="Morgado L.N."/>
            <person name="Niskanen T."/>
            <person name="Noordeloos M.E."/>
            <person name="Ohm R.A."/>
            <person name="Ortiz-Santana B."/>
            <person name="Ovrebo C."/>
            <person name="Racz N."/>
            <person name="Riley R."/>
            <person name="Savchenko A."/>
            <person name="Shiryaev A."/>
            <person name="Soop K."/>
            <person name="Spirin V."/>
            <person name="Szebenyi C."/>
            <person name="Tomsovsky M."/>
            <person name="Tulloss R.E."/>
            <person name="Uehling J."/>
            <person name="Grigoriev I.V."/>
            <person name="Vagvolgyi C."/>
            <person name="Papp T."/>
            <person name="Martin F.M."/>
            <person name="Miettinen O."/>
            <person name="Hibbett D.S."/>
            <person name="Nagy L.G."/>
        </authorList>
    </citation>
    <scope>NUCLEOTIDE SEQUENCE [LARGE SCALE GENOMIC DNA]</scope>
    <source>
        <strain evidence="1 2">CBS 962.96</strain>
    </source>
</reference>
<evidence type="ECO:0000313" key="2">
    <source>
        <dbReference type="Proteomes" id="UP000297245"/>
    </source>
</evidence>
<dbReference type="OrthoDB" id="6119954at2759"/>
<accession>A0A4V4HAH3</accession>
<name>A0A4V4HAH3_DENBC</name>
<evidence type="ECO:0000313" key="1">
    <source>
        <dbReference type="EMBL" id="THU75495.1"/>
    </source>
</evidence>
<dbReference type="PANTHER" id="PTHR30575:SF0">
    <property type="entry name" value="XAA-ARG DIPEPTIDASE"/>
    <property type="match status" value="1"/>
</dbReference>